<evidence type="ECO:0000313" key="2">
    <source>
        <dbReference type="EMBL" id="GAA5126987.1"/>
    </source>
</evidence>
<feature type="transmembrane region" description="Helical" evidence="1">
    <location>
        <begin position="320"/>
        <end position="339"/>
    </location>
</feature>
<reference evidence="3" key="1">
    <citation type="journal article" date="2019" name="Int. J. Syst. Evol. Microbiol.">
        <title>The Global Catalogue of Microorganisms (GCM) 10K type strain sequencing project: providing services to taxonomists for standard genome sequencing and annotation.</title>
        <authorList>
            <consortium name="The Broad Institute Genomics Platform"/>
            <consortium name="The Broad Institute Genome Sequencing Center for Infectious Disease"/>
            <person name="Wu L."/>
            <person name="Ma J."/>
        </authorList>
    </citation>
    <scope>NUCLEOTIDE SEQUENCE [LARGE SCALE GENOMIC DNA]</scope>
    <source>
        <strain evidence="3">JCM 18302</strain>
    </source>
</reference>
<dbReference type="EMBL" id="BAABJO010000016">
    <property type="protein sequence ID" value="GAA5126987.1"/>
    <property type="molecule type" value="Genomic_DNA"/>
</dbReference>
<evidence type="ECO:0000256" key="1">
    <source>
        <dbReference type="SAM" id="Phobius"/>
    </source>
</evidence>
<evidence type="ECO:0000313" key="3">
    <source>
        <dbReference type="Proteomes" id="UP001500804"/>
    </source>
</evidence>
<protein>
    <recommendedName>
        <fullName evidence="4">4-amino-4-deoxy-L-arabinose transferase-like glycosyltransferase</fullName>
    </recommendedName>
</protein>
<feature type="transmembrane region" description="Helical" evidence="1">
    <location>
        <begin position="238"/>
        <end position="259"/>
    </location>
</feature>
<gene>
    <name evidence="2" type="ORF">GCM10023320_43690</name>
</gene>
<feature type="transmembrane region" description="Helical" evidence="1">
    <location>
        <begin position="25"/>
        <end position="47"/>
    </location>
</feature>
<comment type="caution">
    <text evidence="2">The sequence shown here is derived from an EMBL/GenBank/DDBJ whole genome shotgun (WGS) entry which is preliminary data.</text>
</comment>
<dbReference type="Proteomes" id="UP001500804">
    <property type="component" value="Unassembled WGS sequence"/>
</dbReference>
<keyword evidence="1" id="KW-0472">Membrane</keyword>
<feature type="transmembrane region" description="Helical" evidence="1">
    <location>
        <begin position="142"/>
        <end position="164"/>
    </location>
</feature>
<keyword evidence="3" id="KW-1185">Reference proteome</keyword>
<feature type="transmembrane region" description="Helical" evidence="1">
    <location>
        <begin position="170"/>
        <end position="187"/>
    </location>
</feature>
<feature type="transmembrane region" description="Helical" evidence="1">
    <location>
        <begin position="351"/>
        <end position="368"/>
    </location>
</feature>
<sequence>MTVAHREPVARRVATVSAEPAQASWWLRVAVAVGVPTAAFGAHALLYGRWIVDDAGITFAYARSIASGAGPVLQPGADPVEGFSNPAWLGILVVARWVGLFDRGAWFGVPDYVAFPKLLALVLVAGVFACCYAVASAMTRRPVLVTAAAGLVTAAVPSFVIWTVSGLENALLALAAAGIAAVLVRAVVACRLLEPVTAVWCGLLAALAALTRPDGLVYAGAFPLAVLLLLHRADLGRAVRAAALSLLVFAVPTGAYLAWRLAVFGEYLPNTAIAKAQGLPGLAAATRPGELVTYVGWPAALLAVAALGAALAGRDTRRRALVVLLVPLALAVVAFGVLAPDWMGQLRFATPVWPLGALAGVVAAGLAAPRLAARGRLVVAVLAVAAAAVSGLALVDGARAFRAAPTAPLCLVAQNTGWAINSYAELVDVPDPVLAAPDLGGAALVSDLRLVDVVGLADERIARFWAAGDLAGLRTHILREVRPTFLTLNPDWARLTGLSADPRLVADYDKIATSPAGVTDWVRRDALGPGELAALRIRSAEAVVADEDARRSPRASCGDVLAP</sequence>
<feature type="transmembrane region" description="Helical" evidence="1">
    <location>
        <begin position="377"/>
        <end position="395"/>
    </location>
</feature>
<evidence type="ECO:0008006" key="4">
    <source>
        <dbReference type="Google" id="ProtNLM"/>
    </source>
</evidence>
<keyword evidence="1" id="KW-1133">Transmembrane helix</keyword>
<accession>A0ABP9NQM9</accession>
<keyword evidence="1" id="KW-0812">Transmembrane</keyword>
<feature type="transmembrane region" description="Helical" evidence="1">
    <location>
        <begin position="118"/>
        <end position="135"/>
    </location>
</feature>
<organism evidence="2 3">
    <name type="scientific">Pseudonocardia adelaidensis</name>
    <dbReference type="NCBI Taxonomy" id="648754"/>
    <lineage>
        <taxon>Bacteria</taxon>
        <taxon>Bacillati</taxon>
        <taxon>Actinomycetota</taxon>
        <taxon>Actinomycetes</taxon>
        <taxon>Pseudonocardiales</taxon>
        <taxon>Pseudonocardiaceae</taxon>
        <taxon>Pseudonocardia</taxon>
    </lineage>
</organism>
<feature type="transmembrane region" description="Helical" evidence="1">
    <location>
        <begin position="294"/>
        <end position="313"/>
    </location>
</feature>
<dbReference type="RefSeq" id="WP_345607106.1">
    <property type="nucleotide sequence ID" value="NZ_BAABJO010000016.1"/>
</dbReference>
<proteinExistence type="predicted"/>
<name>A0ABP9NQM9_9PSEU</name>